<dbReference type="Pfam" id="PF13456">
    <property type="entry name" value="RVT_3"/>
    <property type="match status" value="1"/>
</dbReference>
<dbReference type="InterPro" id="IPR002156">
    <property type="entry name" value="RNaseH_domain"/>
</dbReference>
<organism evidence="2 3">
    <name type="scientific">Gossypium arboreum</name>
    <name type="common">Tree cotton</name>
    <name type="synonym">Gossypium nanking</name>
    <dbReference type="NCBI Taxonomy" id="29729"/>
    <lineage>
        <taxon>Eukaryota</taxon>
        <taxon>Viridiplantae</taxon>
        <taxon>Streptophyta</taxon>
        <taxon>Embryophyta</taxon>
        <taxon>Tracheophyta</taxon>
        <taxon>Spermatophyta</taxon>
        <taxon>Magnoliopsida</taxon>
        <taxon>eudicotyledons</taxon>
        <taxon>Gunneridae</taxon>
        <taxon>Pentapetalae</taxon>
        <taxon>rosids</taxon>
        <taxon>malvids</taxon>
        <taxon>Malvales</taxon>
        <taxon>Malvaceae</taxon>
        <taxon>Malvoideae</taxon>
        <taxon>Gossypium</taxon>
    </lineage>
</organism>
<comment type="caution">
    <text evidence="2">The sequence shown here is derived from an EMBL/GenBank/DDBJ whole genome shotgun (WGS) entry which is preliminary data.</text>
</comment>
<reference evidence="2 3" key="1">
    <citation type="submission" date="2023-03" db="EMBL/GenBank/DDBJ databases">
        <title>WGS of Gossypium arboreum.</title>
        <authorList>
            <person name="Yu D."/>
        </authorList>
    </citation>
    <scope>NUCLEOTIDE SEQUENCE [LARGE SCALE GENOMIC DNA]</scope>
    <source>
        <tissue evidence="2">Leaf</tissue>
    </source>
</reference>
<gene>
    <name evidence="2" type="ORF">PVK06_019794</name>
</gene>
<keyword evidence="3" id="KW-1185">Reference proteome</keyword>
<evidence type="ECO:0000313" key="3">
    <source>
        <dbReference type="Proteomes" id="UP001358586"/>
    </source>
</evidence>
<dbReference type="EMBL" id="JARKNE010000006">
    <property type="protein sequence ID" value="KAK5824992.1"/>
    <property type="molecule type" value="Genomic_DNA"/>
</dbReference>
<evidence type="ECO:0000259" key="1">
    <source>
        <dbReference type="Pfam" id="PF13456"/>
    </source>
</evidence>
<accession>A0ABR0PKM8</accession>
<sequence length="62" mass="7354">MSHPIFVELGKMHQDKNKEGWGIERNIGRRSVEQAELWAIYDGLQFAWDVKWNEVIMRLIAL</sequence>
<feature type="domain" description="RNase H type-1" evidence="1">
    <location>
        <begin position="27"/>
        <end position="57"/>
    </location>
</feature>
<dbReference type="Proteomes" id="UP001358586">
    <property type="component" value="Chromosome 6"/>
</dbReference>
<protein>
    <recommendedName>
        <fullName evidence="1">RNase H type-1 domain-containing protein</fullName>
    </recommendedName>
</protein>
<name>A0ABR0PKM8_GOSAR</name>
<evidence type="ECO:0000313" key="2">
    <source>
        <dbReference type="EMBL" id="KAK5824992.1"/>
    </source>
</evidence>
<proteinExistence type="predicted"/>